<dbReference type="Pfam" id="PF01300">
    <property type="entry name" value="Sua5_yciO_yrdC"/>
    <property type="match status" value="1"/>
</dbReference>
<dbReference type="SUPFAM" id="SSF55821">
    <property type="entry name" value="YrdC/RibB"/>
    <property type="match status" value="1"/>
</dbReference>
<evidence type="ECO:0000256" key="5">
    <source>
        <dbReference type="ARBA" id="ARBA00022679"/>
    </source>
</evidence>
<gene>
    <name evidence="12" type="ORF">MCFN_01780</name>
</gene>
<dbReference type="GO" id="GO:0000049">
    <property type="term" value="F:tRNA binding"/>
    <property type="evidence" value="ECO:0007669"/>
    <property type="project" value="TreeGrafter"/>
</dbReference>
<evidence type="ECO:0000313" key="13">
    <source>
        <dbReference type="Proteomes" id="UP000027088"/>
    </source>
</evidence>
<dbReference type="EMBL" id="CP007521">
    <property type="protein sequence ID" value="AIA29497.1"/>
    <property type="molecule type" value="Genomic_DNA"/>
</dbReference>
<sequence length="152" mass="17130">MNKFKNLFITTTDTVCGIGGPVNQNTLELIYLLKQRPIDKKIIILVGSIEQARTFKEWNDQAEEFALNYWPGNYSLIVNGQGFRMPNQAGLIEFLCQNGPMYVSSANISGQSPINIKQASAIFPQISNIYNFGQPSGIPSKIYNIDTHQWLR</sequence>
<keyword evidence="13" id="KW-1185">Reference proteome</keyword>
<keyword evidence="6" id="KW-0819">tRNA processing</keyword>
<keyword evidence="4" id="KW-0963">Cytoplasm</keyword>
<dbReference type="InterPro" id="IPR017945">
    <property type="entry name" value="DHBP_synth_RibB-like_a/b_dom"/>
</dbReference>
<dbReference type="Gene3D" id="3.90.870.10">
    <property type="entry name" value="DHBP synthase"/>
    <property type="match status" value="1"/>
</dbReference>
<proteinExistence type="inferred from homology"/>
<dbReference type="GO" id="GO:0061710">
    <property type="term" value="F:L-threonylcarbamoyladenylate synthase"/>
    <property type="evidence" value="ECO:0007669"/>
    <property type="project" value="UniProtKB-EC"/>
</dbReference>
<dbReference type="AlphaFoldDB" id="A0A059XW80"/>
<reference evidence="12 13" key="1">
    <citation type="journal article" date="2014" name="Genome Announc.">
        <title>Complete Genome Sequence of the Bovine Mastitis Pathogen Mycoplasma californicum Strain ST-6T (ATCC 33461T).</title>
        <authorList>
            <person name="Calcutt M.J."/>
            <person name="Foecking M.F."/>
            <person name="Fox L.K."/>
        </authorList>
    </citation>
    <scope>NUCLEOTIDE SEQUENCE [LARGE SCALE GENOMIC DNA]</scope>
    <source>
        <strain evidence="12 13">ST-6</strain>
    </source>
</reference>
<dbReference type="OrthoDB" id="397661at2"/>
<evidence type="ECO:0000313" key="12">
    <source>
        <dbReference type="EMBL" id="AIA29497.1"/>
    </source>
</evidence>
<evidence type="ECO:0000256" key="10">
    <source>
        <dbReference type="ARBA" id="ARBA00029774"/>
    </source>
</evidence>
<dbReference type="GO" id="GO:0008033">
    <property type="term" value="P:tRNA processing"/>
    <property type="evidence" value="ECO:0007669"/>
    <property type="project" value="UniProtKB-KW"/>
</dbReference>
<organism evidence="12 13">
    <name type="scientific">Mycoplasmopsis californica</name>
    <dbReference type="NCBI Taxonomy" id="2113"/>
    <lineage>
        <taxon>Bacteria</taxon>
        <taxon>Bacillati</taxon>
        <taxon>Mycoplasmatota</taxon>
        <taxon>Mycoplasmoidales</taxon>
        <taxon>Metamycoplasmataceae</taxon>
        <taxon>Mycoplasmopsis</taxon>
    </lineage>
</organism>
<keyword evidence="9" id="KW-0067">ATP-binding</keyword>
<dbReference type="RefSeq" id="WP_038561661.1">
    <property type="nucleotide sequence ID" value="NZ_AP018940.1"/>
</dbReference>
<dbReference type="InterPro" id="IPR050156">
    <property type="entry name" value="TC-AMP_synthase_SUA5"/>
</dbReference>
<comment type="similarity">
    <text evidence="2">Belongs to the SUA5 family.</text>
</comment>
<name>A0A059XW80_9BACT</name>
<dbReference type="GO" id="GO:0005737">
    <property type="term" value="C:cytoplasm"/>
    <property type="evidence" value="ECO:0007669"/>
    <property type="project" value="UniProtKB-SubCell"/>
</dbReference>
<evidence type="ECO:0000256" key="7">
    <source>
        <dbReference type="ARBA" id="ARBA00022695"/>
    </source>
</evidence>
<dbReference type="PROSITE" id="PS51163">
    <property type="entry name" value="YRDC"/>
    <property type="match status" value="1"/>
</dbReference>
<dbReference type="EC" id="2.7.7.87" evidence="3"/>
<dbReference type="GO" id="GO:0003725">
    <property type="term" value="F:double-stranded RNA binding"/>
    <property type="evidence" value="ECO:0007669"/>
    <property type="project" value="InterPro"/>
</dbReference>
<evidence type="ECO:0000256" key="2">
    <source>
        <dbReference type="ARBA" id="ARBA00007663"/>
    </source>
</evidence>
<dbReference type="PANTHER" id="PTHR17490">
    <property type="entry name" value="SUA5"/>
    <property type="match status" value="1"/>
</dbReference>
<comment type="catalytic activity">
    <reaction evidence="11">
        <text>L-threonine + hydrogencarbonate + ATP = L-threonylcarbamoyladenylate + diphosphate + H2O</text>
        <dbReference type="Rhea" id="RHEA:36407"/>
        <dbReference type="ChEBI" id="CHEBI:15377"/>
        <dbReference type="ChEBI" id="CHEBI:17544"/>
        <dbReference type="ChEBI" id="CHEBI:30616"/>
        <dbReference type="ChEBI" id="CHEBI:33019"/>
        <dbReference type="ChEBI" id="CHEBI:57926"/>
        <dbReference type="ChEBI" id="CHEBI:73682"/>
        <dbReference type="EC" id="2.7.7.87"/>
    </reaction>
</comment>
<dbReference type="GO" id="GO:0005524">
    <property type="term" value="F:ATP binding"/>
    <property type="evidence" value="ECO:0007669"/>
    <property type="project" value="UniProtKB-KW"/>
</dbReference>
<dbReference type="InterPro" id="IPR006070">
    <property type="entry name" value="Sua5-like_dom"/>
</dbReference>
<evidence type="ECO:0000256" key="3">
    <source>
        <dbReference type="ARBA" id="ARBA00012584"/>
    </source>
</evidence>
<keyword evidence="8" id="KW-0547">Nucleotide-binding</keyword>
<dbReference type="eggNOG" id="COG0009">
    <property type="taxonomic scope" value="Bacteria"/>
</dbReference>
<dbReference type="PANTHER" id="PTHR17490:SF16">
    <property type="entry name" value="THREONYLCARBAMOYL-AMP SYNTHASE"/>
    <property type="match status" value="1"/>
</dbReference>
<keyword evidence="7" id="KW-0548">Nucleotidyltransferase</keyword>
<dbReference type="GO" id="GO:0006450">
    <property type="term" value="P:regulation of translational fidelity"/>
    <property type="evidence" value="ECO:0007669"/>
    <property type="project" value="TreeGrafter"/>
</dbReference>
<keyword evidence="5" id="KW-0808">Transferase</keyword>
<evidence type="ECO:0000256" key="6">
    <source>
        <dbReference type="ARBA" id="ARBA00022694"/>
    </source>
</evidence>
<dbReference type="KEGG" id="mcr:MCFN_01780"/>
<evidence type="ECO:0000256" key="4">
    <source>
        <dbReference type="ARBA" id="ARBA00022490"/>
    </source>
</evidence>
<evidence type="ECO:0000256" key="8">
    <source>
        <dbReference type="ARBA" id="ARBA00022741"/>
    </source>
</evidence>
<accession>A0A059XW80</accession>
<evidence type="ECO:0000256" key="1">
    <source>
        <dbReference type="ARBA" id="ARBA00004496"/>
    </source>
</evidence>
<protein>
    <recommendedName>
        <fullName evidence="10">L-threonylcarbamoyladenylate synthase</fullName>
        <ecNumber evidence="3">2.7.7.87</ecNumber>
    </recommendedName>
    <alternativeName>
        <fullName evidence="10">L-threonylcarbamoyladenylate synthase</fullName>
    </alternativeName>
</protein>
<evidence type="ECO:0000256" key="9">
    <source>
        <dbReference type="ARBA" id="ARBA00022840"/>
    </source>
</evidence>
<evidence type="ECO:0000256" key="11">
    <source>
        <dbReference type="ARBA" id="ARBA00048366"/>
    </source>
</evidence>
<comment type="subcellular location">
    <subcellularLocation>
        <location evidence="1">Cytoplasm</location>
    </subcellularLocation>
</comment>
<dbReference type="Proteomes" id="UP000027088">
    <property type="component" value="Chromosome"/>
</dbReference>